<evidence type="ECO:0000256" key="7">
    <source>
        <dbReference type="ARBA" id="ARBA00023125"/>
    </source>
</evidence>
<evidence type="ECO:0000256" key="3">
    <source>
        <dbReference type="ARBA" id="ARBA00022679"/>
    </source>
</evidence>
<keyword evidence="5" id="KW-0235">DNA replication</keyword>
<protein>
    <recommendedName>
        <fullName evidence="2">DNA-directed DNA polymerase</fullName>
        <ecNumber evidence="2">2.7.7.7</ecNumber>
    </recommendedName>
</protein>
<dbReference type="GO" id="GO:0003887">
    <property type="term" value="F:DNA-directed DNA polymerase activity"/>
    <property type="evidence" value="ECO:0007669"/>
    <property type="project" value="UniProtKB-KW"/>
</dbReference>
<keyword evidence="7" id="KW-0238">DNA-binding</keyword>
<evidence type="ECO:0000256" key="2">
    <source>
        <dbReference type="ARBA" id="ARBA00012417"/>
    </source>
</evidence>
<geneLocation type="mitochondrion" evidence="10"/>
<evidence type="ECO:0000256" key="5">
    <source>
        <dbReference type="ARBA" id="ARBA00022705"/>
    </source>
</evidence>
<comment type="catalytic activity">
    <reaction evidence="8">
        <text>DNA(n) + a 2'-deoxyribonucleoside 5'-triphosphate = DNA(n+1) + diphosphate</text>
        <dbReference type="Rhea" id="RHEA:22508"/>
        <dbReference type="Rhea" id="RHEA-COMP:17339"/>
        <dbReference type="Rhea" id="RHEA-COMP:17340"/>
        <dbReference type="ChEBI" id="CHEBI:33019"/>
        <dbReference type="ChEBI" id="CHEBI:61560"/>
        <dbReference type="ChEBI" id="CHEBI:173112"/>
        <dbReference type="EC" id="2.7.7.7"/>
    </reaction>
</comment>
<keyword evidence="3" id="KW-0808">Transferase</keyword>
<dbReference type="PROSITE" id="PS00116">
    <property type="entry name" value="DNA_POLYMERASE_B"/>
    <property type="match status" value="1"/>
</dbReference>
<reference evidence="10" key="1">
    <citation type="journal article" date="2012" name="New Phytol.">
        <title>Comparative analysis of mitochondrial genomes of Rhizophagus irregularis - syn. Glomus irregulare - reveals a polymorphism induced by variability generating elements.</title>
        <authorList>
            <person name="Formey D."/>
            <person name="Moles M."/>
            <person name="Haouy A."/>
            <person name="Savelli B."/>
            <person name="Bouchez O."/>
            <person name="Becard G."/>
            <person name="Roux C."/>
        </authorList>
    </citation>
    <scope>NUCLEOTIDE SEQUENCE</scope>
</reference>
<dbReference type="GO" id="GO:0000166">
    <property type="term" value="F:nucleotide binding"/>
    <property type="evidence" value="ECO:0007669"/>
    <property type="project" value="InterPro"/>
</dbReference>
<evidence type="ECO:0000313" key="10">
    <source>
        <dbReference type="EMBL" id="AFN42457.1"/>
    </source>
</evidence>
<name>I6WTX4_9GLOM</name>
<evidence type="ECO:0000256" key="4">
    <source>
        <dbReference type="ARBA" id="ARBA00022695"/>
    </source>
</evidence>
<dbReference type="Gene3D" id="1.10.287.690">
    <property type="entry name" value="Helix hairpin bin"/>
    <property type="match status" value="1"/>
</dbReference>
<keyword evidence="4" id="KW-0548">Nucleotidyltransferase</keyword>
<feature type="domain" description="DNA-directed DNA polymerase family B mitochondria/virus" evidence="9">
    <location>
        <begin position="49"/>
        <end position="234"/>
    </location>
</feature>
<dbReference type="Pfam" id="PF03175">
    <property type="entry name" value="DNA_pol_B_2"/>
    <property type="match status" value="1"/>
</dbReference>
<dbReference type="InterPro" id="IPR017964">
    <property type="entry name" value="DNA-dir_DNA_pol_B_CS"/>
</dbReference>
<accession>I6WTX4</accession>
<organism evidence="10">
    <name type="scientific">Rhizophagus irregularis</name>
    <dbReference type="NCBI Taxonomy" id="588596"/>
    <lineage>
        <taxon>Eukaryota</taxon>
        <taxon>Fungi</taxon>
        <taxon>Fungi incertae sedis</taxon>
        <taxon>Mucoromycota</taxon>
        <taxon>Glomeromycotina</taxon>
        <taxon>Glomeromycetes</taxon>
        <taxon>Glomerales</taxon>
        <taxon>Glomeraceae</taxon>
        <taxon>Rhizophagus</taxon>
    </lineage>
</organism>
<keyword evidence="6" id="KW-0239">DNA-directed DNA polymerase</keyword>
<keyword evidence="10" id="KW-0496">Mitochondrion</keyword>
<dbReference type="GO" id="GO:0006260">
    <property type="term" value="P:DNA replication"/>
    <property type="evidence" value="ECO:0007669"/>
    <property type="project" value="UniProtKB-KW"/>
</dbReference>
<dbReference type="InterPro" id="IPR043502">
    <property type="entry name" value="DNA/RNA_pol_sf"/>
</dbReference>
<dbReference type="AlphaFoldDB" id="I6WTX4"/>
<dbReference type="Gene3D" id="3.30.1770.10">
    <property type="entry name" value="TPR 1 domain of DNA polymerase"/>
    <property type="match status" value="1"/>
</dbReference>
<evidence type="ECO:0000256" key="8">
    <source>
        <dbReference type="ARBA" id="ARBA00049244"/>
    </source>
</evidence>
<dbReference type="Gene3D" id="3.90.1600.10">
    <property type="entry name" value="Palm domain of DNA polymerase"/>
    <property type="match status" value="1"/>
</dbReference>
<dbReference type="GO" id="GO:0003677">
    <property type="term" value="F:DNA binding"/>
    <property type="evidence" value="ECO:0007669"/>
    <property type="project" value="UniProtKB-KW"/>
</dbReference>
<dbReference type="SUPFAM" id="SSF56672">
    <property type="entry name" value="DNA/RNA polymerases"/>
    <property type="match status" value="1"/>
</dbReference>
<evidence type="ECO:0000256" key="1">
    <source>
        <dbReference type="ARBA" id="ARBA00005755"/>
    </source>
</evidence>
<dbReference type="InterPro" id="IPR004868">
    <property type="entry name" value="DNA-dir_DNA_pol_B_mt/vir"/>
</dbReference>
<dbReference type="InterPro" id="IPR023211">
    <property type="entry name" value="DNA_pol_palm_dom_sf"/>
</dbReference>
<proteinExistence type="inferred from homology"/>
<comment type="similarity">
    <text evidence="1">Belongs to the DNA polymerase type-B family.</text>
</comment>
<dbReference type="PANTHER" id="PTHR33568:SF3">
    <property type="entry name" value="DNA-DIRECTED DNA POLYMERASE"/>
    <property type="match status" value="1"/>
</dbReference>
<dbReference type="PANTHER" id="PTHR33568">
    <property type="entry name" value="DNA POLYMERASE"/>
    <property type="match status" value="1"/>
</dbReference>
<sequence length="309" mass="34832">MCPLLVSESKVALDDLPPVEGEAQLGAGFPFAEEFTIWTIRIISIRRETFYGFLEAPANEYIGLLPIKYQGRLVCPGGTFKGLFFSEELRFALANGYILLEIQRAFSFKRGVNCFLGLIEQLNNMKVEAQLNNQPTIRNIAKLLMNSMYGRFGMHPSLTNTSIWTEEQINSLTNGWDILSKIDFGELSLVTTILNKEWILENLGEEVLLKHLVNMGNDTNVAIASAVTAYSRMIINSYKLQALNLGLNIYYSDTDSLVLDGPLPPEVCDSARLGMLKLEHTFKEGICVMPKVYYLEYKFLKLPGRTSYL</sequence>
<dbReference type="EC" id="2.7.7.7" evidence="2"/>
<evidence type="ECO:0000256" key="6">
    <source>
        <dbReference type="ARBA" id="ARBA00022932"/>
    </source>
</evidence>
<dbReference type="EMBL" id="JQ514223">
    <property type="protein sequence ID" value="AFN42457.1"/>
    <property type="molecule type" value="Genomic_DNA"/>
</dbReference>
<evidence type="ECO:0000259" key="9">
    <source>
        <dbReference type="Pfam" id="PF03175"/>
    </source>
</evidence>